<organism evidence="8 9">
    <name type="scientific">Stylosanthes scabra</name>
    <dbReference type="NCBI Taxonomy" id="79078"/>
    <lineage>
        <taxon>Eukaryota</taxon>
        <taxon>Viridiplantae</taxon>
        <taxon>Streptophyta</taxon>
        <taxon>Embryophyta</taxon>
        <taxon>Tracheophyta</taxon>
        <taxon>Spermatophyta</taxon>
        <taxon>Magnoliopsida</taxon>
        <taxon>eudicotyledons</taxon>
        <taxon>Gunneridae</taxon>
        <taxon>Pentapetalae</taxon>
        <taxon>rosids</taxon>
        <taxon>fabids</taxon>
        <taxon>Fabales</taxon>
        <taxon>Fabaceae</taxon>
        <taxon>Papilionoideae</taxon>
        <taxon>50 kb inversion clade</taxon>
        <taxon>dalbergioids sensu lato</taxon>
        <taxon>Dalbergieae</taxon>
        <taxon>Pterocarpus clade</taxon>
        <taxon>Stylosanthes</taxon>
    </lineage>
</organism>
<evidence type="ECO:0000256" key="2">
    <source>
        <dbReference type="ARBA" id="ARBA00009596"/>
    </source>
</evidence>
<name>A0ABU6Y2R5_9FABA</name>
<evidence type="ECO:0000256" key="7">
    <source>
        <dbReference type="RuleBase" id="RU367003"/>
    </source>
</evidence>
<comment type="similarity">
    <text evidence="2 7">Belongs to the Tic20 family.</text>
</comment>
<evidence type="ECO:0000256" key="1">
    <source>
        <dbReference type="ARBA" id="ARBA00004478"/>
    </source>
</evidence>
<evidence type="ECO:0000313" key="9">
    <source>
        <dbReference type="Proteomes" id="UP001341840"/>
    </source>
</evidence>
<accession>A0ABU6Y2R5</accession>
<comment type="caution">
    <text evidence="7">Lacks conserved residue(s) required for the propagation of feature annotation.</text>
</comment>
<keyword evidence="4" id="KW-1001">Plastid inner membrane</keyword>
<comment type="subcellular location">
    <subcellularLocation>
        <location evidence="1">Plastid</location>
        <location evidence="1">Chloroplast inner membrane</location>
        <topology evidence="1">Multi-pass membrane protein</topology>
    </subcellularLocation>
    <subcellularLocation>
        <location evidence="7">Plastid</location>
        <location evidence="7">Chloroplast membrane</location>
        <topology evidence="7">Multi-pass membrane protein</topology>
    </subcellularLocation>
</comment>
<sequence>MPLSVYWGKLGMHFWIGVSFAYLFTVLESIRYALAGADIAEIRLHNGRPATLAPQKFQLSMQPLFFFFFLSPEVASFGIFFSTLVFFYAGFFLCSAHMLVSSRPYWFSDLKVSSLFFRSESWLDVNVATVLSTWVSTSARASPPTTPPSSASVKPSHHLVIISLNLVVDAIIRAITSKMLLSQLQIWSREP</sequence>
<keyword evidence="7" id="KW-0934">Plastid</keyword>
<feature type="transmembrane region" description="Helical" evidence="7">
    <location>
        <begin position="12"/>
        <end position="34"/>
    </location>
</feature>
<keyword evidence="9" id="KW-1185">Reference proteome</keyword>
<keyword evidence="6 7" id="KW-0472">Membrane</keyword>
<dbReference type="InterPro" id="IPR005691">
    <property type="entry name" value="Tic20"/>
</dbReference>
<feature type="transmembrane region" description="Helical" evidence="7">
    <location>
        <begin position="77"/>
        <end position="100"/>
    </location>
</feature>
<dbReference type="Proteomes" id="UP001341840">
    <property type="component" value="Unassembled WGS sequence"/>
</dbReference>
<evidence type="ECO:0000256" key="6">
    <source>
        <dbReference type="ARBA" id="ARBA00023136"/>
    </source>
</evidence>
<proteinExistence type="inferred from homology"/>
<gene>
    <name evidence="8" type="ORF">PIB30_012013</name>
</gene>
<protein>
    <recommendedName>
        <fullName evidence="7">Protein TIC 20</fullName>
    </recommendedName>
</protein>
<dbReference type="EMBL" id="JASCZI010241685">
    <property type="protein sequence ID" value="MED6204777.1"/>
    <property type="molecule type" value="Genomic_DNA"/>
</dbReference>
<keyword evidence="5 7" id="KW-1133">Transmembrane helix</keyword>
<comment type="caution">
    <text evidence="8">The sequence shown here is derived from an EMBL/GenBank/DDBJ whole genome shotgun (WGS) entry which is preliminary data.</text>
</comment>
<evidence type="ECO:0000256" key="5">
    <source>
        <dbReference type="ARBA" id="ARBA00022989"/>
    </source>
</evidence>
<reference evidence="8 9" key="1">
    <citation type="journal article" date="2023" name="Plants (Basel)">
        <title>Bridging the Gap: Combining Genomics and Transcriptomics Approaches to Understand Stylosanthes scabra, an Orphan Legume from the Brazilian Caatinga.</title>
        <authorList>
            <person name="Ferreira-Neto J.R.C."/>
            <person name="da Silva M.D."/>
            <person name="Binneck E."/>
            <person name="de Melo N.F."/>
            <person name="da Silva R.H."/>
            <person name="de Melo A.L.T.M."/>
            <person name="Pandolfi V."/>
            <person name="Bustamante F.O."/>
            <person name="Brasileiro-Vidal A.C."/>
            <person name="Benko-Iseppon A.M."/>
        </authorList>
    </citation>
    <scope>NUCLEOTIDE SEQUENCE [LARGE SCALE GENOMIC DNA]</scope>
    <source>
        <tissue evidence="8">Leaves</tissue>
    </source>
</reference>
<evidence type="ECO:0000256" key="3">
    <source>
        <dbReference type="ARBA" id="ARBA00022692"/>
    </source>
</evidence>
<keyword evidence="7" id="KW-0150">Chloroplast</keyword>
<dbReference type="Pfam" id="PF16166">
    <property type="entry name" value="TIC20"/>
    <property type="match status" value="1"/>
</dbReference>
<comment type="function">
    <text evidence="7">Involved in protein precursor import into chloroplasts.</text>
</comment>
<keyword evidence="3 7" id="KW-0812">Transmembrane</keyword>
<evidence type="ECO:0000256" key="4">
    <source>
        <dbReference type="ARBA" id="ARBA00022780"/>
    </source>
</evidence>
<evidence type="ECO:0000313" key="8">
    <source>
        <dbReference type="EMBL" id="MED6204777.1"/>
    </source>
</evidence>